<protein>
    <submittedName>
        <fullName evidence="5">Ankyrin repeat-containing domain superfamily</fullName>
    </submittedName>
</protein>
<accession>A0A9Q9AK97</accession>
<evidence type="ECO:0000313" key="5">
    <source>
        <dbReference type="EMBL" id="USW48473.1"/>
    </source>
</evidence>
<sequence>MADAQRTATQLRAQRPVLEWLLQQAGVKTADSLETGHSTPTLLPSPAFDEEEHIGITPAVDDKCFIDPPPEYSPPSGSSSPVAREKADIKQESQSPAQTPKPFDSDSLFNAVNADDTGTLSQLLLLGADASTPFGELRRTSLHIAAHLNHVQSLALLLKSGAVELSTEDAKGDTALHLAAWSGNVEALSLLLSHSAEVDFLSGRDGYSPLWCAISANQIDAARLLLKHGARVSLRSAGGGGLMPLHQAAVMGQSAMCELLLERGAQVDCLDDDKNTPLHYASASGSVASVRVLLRGGASLEAKQSYGLTAVHWAAHKGHAEVIEVLLSCGAEVDSRANEGATPLHLAANRGHVAAAKMLFEKGASRRPGSATWDGVSGTPAEMAKSKGHNRLVRLFRS</sequence>
<feature type="repeat" description="ANK" evidence="3">
    <location>
        <begin position="339"/>
        <end position="365"/>
    </location>
</feature>
<name>A0A9Q9AK97_9PEZI</name>
<organism evidence="5 6">
    <name type="scientific">Septoria linicola</name>
    <dbReference type="NCBI Taxonomy" id="215465"/>
    <lineage>
        <taxon>Eukaryota</taxon>
        <taxon>Fungi</taxon>
        <taxon>Dikarya</taxon>
        <taxon>Ascomycota</taxon>
        <taxon>Pezizomycotina</taxon>
        <taxon>Dothideomycetes</taxon>
        <taxon>Dothideomycetidae</taxon>
        <taxon>Mycosphaerellales</taxon>
        <taxon>Mycosphaerellaceae</taxon>
        <taxon>Septoria</taxon>
    </lineage>
</organism>
<dbReference type="Gene3D" id="1.25.40.20">
    <property type="entry name" value="Ankyrin repeat-containing domain"/>
    <property type="match status" value="3"/>
</dbReference>
<dbReference type="PANTHER" id="PTHR24171">
    <property type="entry name" value="ANKYRIN REPEAT DOMAIN-CONTAINING PROTEIN 39-RELATED"/>
    <property type="match status" value="1"/>
</dbReference>
<keyword evidence="2 3" id="KW-0040">ANK repeat</keyword>
<dbReference type="InterPro" id="IPR036770">
    <property type="entry name" value="Ankyrin_rpt-contain_sf"/>
</dbReference>
<dbReference type="InterPro" id="IPR002110">
    <property type="entry name" value="Ankyrin_rpt"/>
</dbReference>
<feature type="repeat" description="ANK" evidence="3">
    <location>
        <begin position="273"/>
        <end position="305"/>
    </location>
</feature>
<keyword evidence="6" id="KW-1185">Reference proteome</keyword>
<feature type="region of interest" description="Disordered" evidence="4">
    <location>
        <begin position="365"/>
        <end position="389"/>
    </location>
</feature>
<proteinExistence type="predicted"/>
<dbReference type="OrthoDB" id="3639039at2759"/>
<feature type="region of interest" description="Disordered" evidence="4">
    <location>
        <begin position="60"/>
        <end position="110"/>
    </location>
</feature>
<dbReference type="PROSITE" id="PS50297">
    <property type="entry name" value="ANK_REP_REGION"/>
    <property type="match status" value="6"/>
</dbReference>
<gene>
    <name evidence="5" type="ORF">Slin15195_G017920</name>
</gene>
<dbReference type="SUPFAM" id="SSF48403">
    <property type="entry name" value="Ankyrin repeat"/>
    <property type="match status" value="1"/>
</dbReference>
<feature type="repeat" description="ANK" evidence="3">
    <location>
        <begin position="240"/>
        <end position="272"/>
    </location>
</feature>
<feature type="repeat" description="ANK" evidence="3">
    <location>
        <begin position="171"/>
        <end position="203"/>
    </location>
</feature>
<evidence type="ECO:0000256" key="2">
    <source>
        <dbReference type="ARBA" id="ARBA00023043"/>
    </source>
</evidence>
<keyword evidence="1" id="KW-0677">Repeat</keyword>
<feature type="repeat" description="ANK" evidence="3">
    <location>
        <begin position="205"/>
        <end position="237"/>
    </location>
</feature>
<dbReference type="PRINTS" id="PR01415">
    <property type="entry name" value="ANKYRIN"/>
</dbReference>
<dbReference type="Pfam" id="PF12796">
    <property type="entry name" value="Ank_2"/>
    <property type="match status" value="2"/>
</dbReference>
<dbReference type="EMBL" id="CP099418">
    <property type="protein sequence ID" value="USW48473.1"/>
    <property type="molecule type" value="Genomic_DNA"/>
</dbReference>
<evidence type="ECO:0000256" key="1">
    <source>
        <dbReference type="ARBA" id="ARBA00022737"/>
    </source>
</evidence>
<evidence type="ECO:0000313" key="6">
    <source>
        <dbReference type="Proteomes" id="UP001056384"/>
    </source>
</evidence>
<dbReference type="AlphaFoldDB" id="A0A9Q9AK97"/>
<evidence type="ECO:0000256" key="4">
    <source>
        <dbReference type="SAM" id="MobiDB-lite"/>
    </source>
</evidence>
<dbReference type="PROSITE" id="PS50088">
    <property type="entry name" value="ANK_REPEAT"/>
    <property type="match status" value="6"/>
</dbReference>
<reference evidence="5" key="1">
    <citation type="submission" date="2022-06" db="EMBL/GenBank/DDBJ databases">
        <title>Complete genome sequences of two strains of the flax pathogen Septoria linicola.</title>
        <authorList>
            <person name="Lapalu N."/>
            <person name="Simon A."/>
            <person name="Demenou B."/>
            <person name="Paumier D."/>
            <person name="Guillot M.-P."/>
            <person name="Gout L."/>
            <person name="Valade R."/>
        </authorList>
    </citation>
    <scope>NUCLEOTIDE SEQUENCE</scope>
    <source>
        <strain evidence="5">SE15195</strain>
    </source>
</reference>
<feature type="repeat" description="ANK" evidence="3">
    <location>
        <begin position="306"/>
        <end position="338"/>
    </location>
</feature>
<evidence type="ECO:0000256" key="3">
    <source>
        <dbReference type="PROSITE-ProRule" id="PRU00023"/>
    </source>
</evidence>
<dbReference type="Pfam" id="PF00023">
    <property type="entry name" value="Ank"/>
    <property type="match status" value="2"/>
</dbReference>
<dbReference type="SMART" id="SM00248">
    <property type="entry name" value="ANK"/>
    <property type="match status" value="7"/>
</dbReference>
<dbReference type="Proteomes" id="UP001056384">
    <property type="component" value="Chromosome 1"/>
</dbReference>